<dbReference type="Gene3D" id="3.40.50.2000">
    <property type="entry name" value="Glycogen Phosphorylase B"/>
    <property type="match status" value="1"/>
</dbReference>
<dbReference type="Proteomes" id="UP000887565">
    <property type="component" value="Unplaced"/>
</dbReference>
<keyword evidence="4" id="KW-0808">Transferase</keyword>
<dbReference type="EC" id="2.4.1.17" evidence="2"/>
<dbReference type="InterPro" id="IPR002213">
    <property type="entry name" value="UDP_glucos_trans"/>
</dbReference>
<dbReference type="WBParaSite" id="nRc.2.0.1.t01825-RA">
    <property type="protein sequence ID" value="nRc.2.0.1.t01825-RA"/>
    <property type="gene ID" value="nRc.2.0.1.g01825"/>
</dbReference>
<evidence type="ECO:0000313" key="7">
    <source>
        <dbReference type="WBParaSite" id="nRc.2.0.1.t01825-RA"/>
    </source>
</evidence>
<dbReference type="GO" id="GO:0015020">
    <property type="term" value="F:glucuronosyltransferase activity"/>
    <property type="evidence" value="ECO:0007669"/>
    <property type="project" value="UniProtKB-EC"/>
</dbReference>
<evidence type="ECO:0000256" key="5">
    <source>
        <dbReference type="ARBA" id="ARBA00047475"/>
    </source>
</evidence>
<dbReference type="Pfam" id="PF00201">
    <property type="entry name" value="UDPGT"/>
    <property type="match status" value="1"/>
</dbReference>
<dbReference type="FunFam" id="3.40.50.2000:FF:000021">
    <property type="entry name" value="UDP-glucuronosyltransferase"/>
    <property type="match status" value="1"/>
</dbReference>
<dbReference type="PANTHER" id="PTHR48043:SF145">
    <property type="entry name" value="FI06409P-RELATED"/>
    <property type="match status" value="1"/>
</dbReference>
<evidence type="ECO:0000256" key="2">
    <source>
        <dbReference type="ARBA" id="ARBA00012544"/>
    </source>
</evidence>
<reference evidence="7" key="1">
    <citation type="submission" date="2022-11" db="UniProtKB">
        <authorList>
            <consortium name="WormBaseParasite"/>
        </authorList>
    </citation>
    <scope>IDENTIFICATION</scope>
</reference>
<evidence type="ECO:0000313" key="6">
    <source>
        <dbReference type="Proteomes" id="UP000887565"/>
    </source>
</evidence>
<name>A0A915HK44_ROMCU</name>
<organism evidence="6 7">
    <name type="scientific">Romanomermis culicivorax</name>
    <name type="common">Nematode worm</name>
    <dbReference type="NCBI Taxonomy" id="13658"/>
    <lineage>
        <taxon>Eukaryota</taxon>
        <taxon>Metazoa</taxon>
        <taxon>Ecdysozoa</taxon>
        <taxon>Nematoda</taxon>
        <taxon>Enoplea</taxon>
        <taxon>Dorylaimia</taxon>
        <taxon>Mermithida</taxon>
        <taxon>Mermithoidea</taxon>
        <taxon>Mermithidae</taxon>
        <taxon>Romanomermis</taxon>
    </lineage>
</organism>
<evidence type="ECO:0000256" key="1">
    <source>
        <dbReference type="ARBA" id="ARBA00009995"/>
    </source>
</evidence>
<dbReference type="OMA" id="AYINEIC"/>
<comment type="similarity">
    <text evidence="1">Belongs to the UDP-glycosyltransferase family.</text>
</comment>
<accession>A0A915HK44</accession>
<dbReference type="PANTHER" id="PTHR48043">
    <property type="entry name" value="EG:EG0003.4 PROTEIN-RELATED"/>
    <property type="match status" value="1"/>
</dbReference>
<keyword evidence="3" id="KW-0328">Glycosyltransferase</keyword>
<proteinExistence type="inferred from homology"/>
<evidence type="ECO:0000256" key="3">
    <source>
        <dbReference type="ARBA" id="ARBA00022676"/>
    </source>
</evidence>
<dbReference type="InterPro" id="IPR050271">
    <property type="entry name" value="UDP-glycosyltransferase"/>
</dbReference>
<sequence>DGQQELYILTNLADVWAPLHTNVSGLKSLAGSFYLDVFAEGCENFIRNQTLQALLKDQKFDVAIFHMVAMCEFGLTHLLDIKSIIWMSSGLLYDNQAWTQNIPVPYSHIPQLLSHFDDKMTFRQRLFNIVRYLTFHYTDAMFNNGLQTKVYRKIYGPSFPDLLNDIAPRSKWIWTNNDLFLDFARPIVDRLTYIAGVGMPDVAAKKHSLNAQWREALDEAVDGVVLFSLGSITNTDGMPLEWKTSFLNAFSRFPTYTFIWKLDSKIEDSSITIPQNVIVTQWMPQNDLLASTRVKGFITHGGFNSLMEATMAGIPLIMIPLFWDQFRNANNAVSRGVGIMLTKRQIVDPERLYTVLRDMLYNKRMRTCLLLTPPLFQDS</sequence>
<dbReference type="SUPFAM" id="SSF53756">
    <property type="entry name" value="UDP-Glycosyltransferase/glycogen phosphorylase"/>
    <property type="match status" value="1"/>
</dbReference>
<comment type="catalytic activity">
    <reaction evidence="5">
        <text>glucuronate acceptor + UDP-alpha-D-glucuronate = acceptor beta-D-glucuronoside + UDP + H(+)</text>
        <dbReference type="Rhea" id="RHEA:21032"/>
        <dbReference type="ChEBI" id="CHEBI:15378"/>
        <dbReference type="ChEBI" id="CHEBI:58052"/>
        <dbReference type="ChEBI" id="CHEBI:58223"/>
        <dbReference type="ChEBI" id="CHEBI:132367"/>
        <dbReference type="ChEBI" id="CHEBI:132368"/>
        <dbReference type="EC" id="2.4.1.17"/>
    </reaction>
</comment>
<keyword evidence="6" id="KW-1185">Reference proteome</keyword>
<dbReference type="AlphaFoldDB" id="A0A915HK44"/>
<protein>
    <recommendedName>
        <fullName evidence="2">glucuronosyltransferase</fullName>
        <ecNumber evidence="2">2.4.1.17</ecNumber>
    </recommendedName>
</protein>
<dbReference type="CDD" id="cd03784">
    <property type="entry name" value="GT1_Gtf-like"/>
    <property type="match status" value="1"/>
</dbReference>
<evidence type="ECO:0000256" key="4">
    <source>
        <dbReference type="ARBA" id="ARBA00022679"/>
    </source>
</evidence>